<dbReference type="AlphaFoldDB" id="A0A6I7HN01"/>
<comment type="caution">
    <text evidence="1">The sequence shown here is derived from an EMBL/GenBank/DDBJ whole genome shotgun (WGS) entry which is preliminary data.</text>
</comment>
<dbReference type="EMBL" id="QPIX01000005">
    <property type="protein sequence ID" value="RCW24679.1"/>
    <property type="molecule type" value="Genomic_DNA"/>
</dbReference>
<gene>
    <name evidence="1" type="ORF">DFR48_10516</name>
</gene>
<keyword evidence="2" id="KW-1185">Reference proteome</keyword>
<protein>
    <submittedName>
        <fullName evidence="1">Uncharacterized protein</fullName>
    </submittedName>
</protein>
<organism evidence="1 2">
    <name type="scientific">Ciceribacter lividus</name>
    <dbReference type="NCBI Taxonomy" id="1197950"/>
    <lineage>
        <taxon>Bacteria</taxon>
        <taxon>Pseudomonadati</taxon>
        <taxon>Pseudomonadota</taxon>
        <taxon>Alphaproteobacteria</taxon>
        <taxon>Hyphomicrobiales</taxon>
        <taxon>Rhizobiaceae</taxon>
        <taxon>Ciceribacter</taxon>
    </lineage>
</organism>
<sequence>MIFVGTQKPGNPPEISGAIETLVQYGFDPRQTIDAVGILGKYWSEKLAFLNGSDPIRVMGLSIDFDAFCGPIIDALGRAGRTVATHCLWIADVPARDESQFHGLITSEHRFKPDLACRRLIVATAVMTEERHLELLVDRAAELYKPSEICILAAISSEKVMSRNNAEIKIQSLLRLPEHSPKFNPNTFGLYTQRLPSANVHPNFMPKKVLETAFPGMTRGMR</sequence>
<reference evidence="1 2" key="1">
    <citation type="submission" date="2018-07" db="EMBL/GenBank/DDBJ databases">
        <title>Genomic Encyclopedia of Type Strains, Phase IV (KMG-IV): sequencing the most valuable type-strain genomes for metagenomic binning, comparative biology and taxonomic classification.</title>
        <authorList>
            <person name="Goeker M."/>
        </authorList>
    </citation>
    <scope>NUCLEOTIDE SEQUENCE [LARGE SCALE GENOMIC DNA]</scope>
    <source>
        <strain evidence="1 2">DSM 25528</strain>
    </source>
</reference>
<dbReference type="RefSeq" id="WP_114363030.1">
    <property type="nucleotide sequence ID" value="NZ_QPIX01000005.1"/>
</dbReference>
<evidence type="ECO:0000313" key="1">
    <source>
        <dbReference type="EMBL" id="RCW24679.1"/>
    </source>
</evidence>
<evidence type="ECO:0000313" key="2">
    <source>
        <dbReference type="Proteomes" id="UP000252582"/>
    </source>
</evidence>
<proteinExistence type="predicted"/>
<dbReference type="Proteomes" id="UP000252582">
    <property type="component" value="Unassembled WGS sequence"/>
</dbReference>
<name>A0A6I7HN01_9HYPH</name>
<accession>A0A6I7HN01</accession>